<evidence type="ECO:0000313" key="2">
    <source>
        <dbReference type="EMBL" id="KAF7760881.1"/>
    </source>
</evidence>
<dbReference type="CDD" id="cd20557">
    <property type="entry name" value="CYCLIN_ScPCL1-like"/>
    <property type="match status" value="1"/>
</dbReference>
<evidence type="ECO:0000256" key="1">
    <source>
        <dbReference type="SAM" id="MobiDB-lite"/>
    </source>
</evidence>
<dbReference type="PANTHER" id="PTHR15615:SF108">
    <property type="entry name" value="PROTEIN CNPPD1"/>
    <property type="match status" value="1"/>
</dbReference>
<dbReference type="InterPro" id="IPR013922">
    <property type="entry name" value="Cyclin_PHO80-like"/>
</dbReference>
<dbReference type="GO" id="GO:0000307">
    <property type="term" value="C:cyclin-dependent protein kinase holoenzyme complex"/>
    <property type="evidence" value="ECO:0007669"/>
    <property type="project" value="TreeGrafter"/>
</dbReference>
<dbReference type="EMBL" id="JABXXO010000014">
    <property type="protein sequence ID" value="KAF7760881.1"/>
    <property type="molecule type" value="Genomic_DNA"/>
</dbReference>
<feature type="compositionally biased region" description="Basic and acidic residues" evidence="1">
    <location>
        <begin position="284"/>
        <end position="295"/>
    </location>
</feature>
<comment type="caution">
    <text evidence="2">The sequence shown here is derived from an EMBL/GenBank/DDBJ whole genome shotgun (WGS) entry which is preliminary data.</text>
</comment>
<dbReference type="PANTHER" id="PTHR15615">
    <property type="match status" value="1"/>
</dbReference>
<proteinExistence type="predicted"/>
<dbReference type="GO" id="GO:0016538">
    <property type="term" value="F:cyclin-dependent protein serine/threonine kinase regulator activity"/>
    <property type="evidence" value="ECO:0007669"/>
    <property type="project" value="TreeGrafter"/>
</dbReference>
<feature type="region of interest" description="Disordered" evidence="1">
    <location>
        <begin position="210"/>
        <end position="233"/>
    </location>
</feature>
<dbReference type="GO" id="GO:0019901">
    <property type="term" value="F:protein kinase binding"/>
    <property type="evidence" value="ECO:0007669"/>
    <property type="project" value="InterPro"/>
</dbReference>
<dbReference type="AlphaFoldDB" id="A0A8H7C2P6"/>
<reference evidence="2 3" key="1">
    <citation type="journal article" name="Sci. Rep.">
        <title>Telomere-to-telomere assembled and centromere annotated genomes of the two main subspecies of the button mushroom Agaricus bisporus reveal especially polymorphic chromosome ends.</title>
        <authorList>
            <person name="Sonnenberg A.S.M."/>
            <person name="Sedaghat-Telgerd N."/>
            <person name="Lavrijssen B."/>
            <person name="Ohm R.A."/>
            <person name="Hendrickx P.M."/>
            <person name="Scholtmeijer K."/>
            <person name="Baars J.J.P."/>
            <person name="van Peer A."/>
        </authorList>
    </citation>
    <scope>NUCLEOTIDE SEQUENCE [LARGE SCALE GENOMIC DNA]</scope>
    <source>
        <strain evidence="2 3">H119_p4</strain>
    </source>
</reference>
<sequence>MSVAQTYPSFSSFHKSGAPPEQLRDYEPLAKTCSSFVLRLFAHPSALDHNRSPYEALPYFIAVALSQSRLPDINALAALTLLQRLKARHPDRFFTGAPVPQCIEAERLFLCSYIAATKVLNDDRYGLQFWVRVGQNKFPLAELVKMEKKFLADLDWRTAIDDATLATYEMILERRKQTYGTKGLDWAKVWDALTSNSDYSESVGSSHSQFRATMTETSPVSSSHSSTPSDPSISSPVIAAGLLQLRLMESKQNVINIDKRLDELQLQFKTLASRSPRSTPCSSQKHDSNRRSIKDKLHHVFH</sequence>
<dbReference type="GO" id="GO:0005634">
    <property type="term" value="C:nucleus"/>
    <property type="evidence" value="ECO:0007669"/>
    <property type="project" value="TreeGrafter"/>
</dbReference>
<dbReference type="Gene3D" id="1.10.472.10">
    <property type="entry name" value="Cyclin-like"/>
    <property type="match status" value="1"/>
</dbReference>
<organism evidence="2 3">
    <name type="scientific">Agaricus bisporus var. burnettii</name>
    <dbReference type="NCBI Taxonomy" id="192524"/>
    <lineage>
        <taxon>Eukaryota</taxon>
        <taxon>Fungi</taxon>
        <taxon>Dikarya</taxon>
        <taxon>Basidiomycota</taxon>
        <taxon>Agaricomycotina</taxon>
        <taxon>Agaricomycetes</taxon>
        <taxon>Agaricomycetidae</taxon>
        <taxon>Agaricales</taxon>
        <taxon>Agaricineae</taxon>
        <taxon>Agaricaceae</taxon>
        <taxon>Agaricus</taxon>
    </lineage>
</organism>
<dbReference type="InterPro" id="IPR036915">
    <property type="entry name" value="Cyclin-like_sf"/>
</dbReference>
<name>A0A8H7C2P6_AGABI</name>
<feature type="region of interest" description="Disordered" evidence="1">
    <location>
        <begin position="273"/>
        <end position="302"/>
    </location>
</feature>
<evidence type="ECO:0000313" key="3">
    <source>
        <dbReference type="Proteomes" id="UP000629468"/>
    </source>
</evidence>
<feature type="compositionally biased region" description="Polar residues" evidence="1">
    <location>
        <begin position="1"/>
        <end position="14"/>
    </location>
</feature>
<feature type="region of interest" description="Disordered" evidence="1">
    <location>
        <begin position="1"/>
        <end position="21"/>
    </location>
</feature>
<evidence type="ECO:0008006" key="4">
    <source>
        <dbReference type="Google" id="ProtNLM"/>
    </source>
</evidence>
<accession>A0A8H7C2P6</accession>
<gene>
    <name evidence="2" type="ORF">Agabi119p4_10290</name>
</gene>
<dbReference type="Proteomes" id="UP000629468">
    <property type="component" value="Unassembled WGS sequence"/>
</dbReference>
<feature type="compositionally biased region" description="Polar residues" evidence="1">
    <location>
        <begin position="273"/>
        <end position="283"/>
    </location>
</feature>
<dbReference type="SUPFAM" id="SSF47954">
    <property type="entry name" value="Cyclin-like"/>
    <property type="match status" value="1"/>
</dbReference>
<protein>
    <recommendedName>
        <fullName evidence="4">Cyclin N-terminal domain-containing protein</fullName>
    </recommendedName>
</protein>
<feature type="compositionally biased region" description="Low complexity" evidence="1">
    <location>
        <begin position="218"/>
        <end position="233"/>
    </location>
</feature>